<protein>
    <submittedName>
        <fullName evidence="5">NADPH-dependent oxidoreductase</fullName>
    </submittedName>
</protein>
<gene>
    <name evidence="5" type="ORF">EFL26_21185</name>
</gene>
<keyword evidence="1" id="KW-0285">Flavoprotein</keyword>
<dbReference type="InterPro" id="IPR029039">
    <property type="entry name" value="Flavoprotein-like_sf"/>
</dbReference>
<evidence type="ECO:0000256" key="2">
    <source>
        <dbReference type="ARBA" id="ARBA00022643"/>
    </source>
</evidence>
<evidence type="ECO:0000313" key="5">
    <source>
        <dbReference type="EMBL" id="RNM11680.1"/>
    </source>
</evidence>
<reference evidence="5 6" key="1">
    <citation type="submission" date="2018-11" db="EMBL/GenBank/DDBJ databases">
        <authorList>
            <person name="Li F."/>
        </authorList>
    </citation>
    <scope>NUCLEOTIDE SEQUENCE [LARGE SCALE GENOMIC DNA]</scope>
    <source>
        <strain evidence="5 6">Gsoil 818</strain>
    </source>
</reference>
<comment type="caution">
    <text evidence="5">The sequence shown here is derived from an EMBL/GenBank/DDBJ whole genome shotgun (WGS) entry which is preliminary data.</text>
</comment>
<dbReference type="GO" id="GO:0016491">
    <property type="term" value="F:oxidoreductase activity"/>
    <property type="evidence" value="ECO:0007669"/>
    <property type="project" value="UniProtKB-KW"/>
</dbReference>
<evidence type="ECO:0000256" key="1">
    <source>
        <dbReference type="ARBA" id="ARBA00022630"/>
    </source>
</evidence>
<name>A0A3N0GI12_9ACTN</name>
<dbReference type="PANTHER" id="PTHR43408:SF1">
    <property type="entry name" value="FMN REDUCTASE (NADPH)"/>
    <property type="match status" value="1"/>
</dbReference>
<dbReference type="EMBL" id="RJSF01000047">
    <property type="protein sequence ID" value="RNM11680.1"/>
    <property type="molecule type" value="Genomic_DNA"/>
</dbReference>
<dbReference type="AlphaFoldDB" id="A0A3N0GI12"/>
<dbReference type="Pfam" id="PF03358">
    <property type="entry name" value="FMN_red"/>
    <property type="match status" value="1"/>
</dbReference>
<keyword evidence="2" id="KW-0288">FMN</keyword>
<dbReference type="PANTHER" id="PTHR43408">
    <property type="entry name" value="FMN REDUCTASE (NADPH)"/>
    <property type="match status" value="1"/>
</dbReference>
<dbReference type="InterPro" id="IPR005025">
    <property type="entry name" value="FMN_Rdtase-like_dom"/>
</dbReference>
<organism evidence="5 6">
    <name type="scientific">Nocardioides pocheonensis</name>
    <dbReference type="NCBI Taxonomy" id="661485"/>
    <lineage>
        <taxon>Bacteria</taxon>
        <taxon>Bacillati</taxon>
        <taxon>Actinomycetota</taxon>
        <taxon>Actinomycetes</taxon>
        <taxon>Propionibacteriales</taxon>
        <taxon>Nocardioidaceae</taxon>
        <taxon>Nocardioides</taxon>
    </lineage>
</organism>
<feature type="domain" description="NADPH-dependent FMN reductase-like" evidence="4">
    <location>
        <begin position="1"/>
        <end position="140"/>
    </location>
</feature>
<dbReference type="Gene3D" id="3.40.50.360">
    <property type="match status" value="1"/>
</dbReference>
<proteinExistence type="predicted"/>
<dbReference type="SUPFAM" id="SSF52218">
    <property type="entry name" value="Flavoproteins"/>
    <property type="match status" value="1"/>
</dbReference>
<dbReference type="Proteomes" id="UP000279994">
    <property type="component" value="Unassembled WGS sequence"/>
</dbReference>
<keyword evidence="6" id="KW-1185">Reference proteome</keyword>
<accession>A0A3N0GI12</accession>
<evidence type="ECO:0000313" key="6">
    <source>
        <dbReference type="Proteomes" id="UP000279994"/>
    </source>
</evidence>
<evidence type="ECO:0000259" key="4">
    <source>
        <dbReference type="Pfam" id="PF03358"/>
    </source>
</evidence>
<sequence length="168" mass="17290">MSTAVVVGNPKPGSRTLAAALHVGRELSGAEPELVVDLATLGPALLDWSSAEVADLVERVGSADLVVVATPTYKGTYTGLLKLFLDRFAAGTGLRGVAIPVMLGASEAHALAPELSLRPVLAELGATVPGRGLFVIDTDHENPAAYADWLDATRPVVTTLLTARGVAV</sequence>
<dbReference type="RefSeq" id="WP_123224910.1">
    <property type="nucleotide sequence ID" value="NZ_RJSF01000047.1"/>
</dbReference>
<dbReference type="OrthoDB" id="1643408at2"/>
<evidence type="ECO:0000256" key="3">
    <source>
        <dbReference type="ARBA" id="ARBA00023002"/>
    </source>
</evidence>
<dbReference type="InterPro" id="IPR051814">
    <property type="entry name" value="NAD(P)H-dep_FMN_reductase"/>
</dbReference>
<keyword evidence="3" id="KW-0560">Oxidoreductase</keyword>